<dbReference type="AlphaFoldDB" id="A0A848GI61"/>
<sequence>MKTSNKLLLGFFGSLVLLMLCTDIVLRANFANGITNSTFGKRRPAEQLTTITLQPFQVVKILSASGHPQYDTLNETRVRQARTLNGETTSETTVRSTWASGFINIVANKNYTLTKDVTDSVLVSYAADTLILTVFNASNLELKAPSITQVIAPSSHVRINNYQIPSLTITAGPNVEAYVNNNQVGTLSFSGGQGGTLLVNEETTADSVNIALGKGSKLHFKGAYQRGHIQVDSLQEIELSEKVLQKIKEIK</sequence>
<dbReference type="Proteomes" id="UP000583266">
    <property type="component" value="Unassembled WGS sequence"/>
</dbReference>
<organism evidence="1 2">
    <name type="scientific">Chitinophaga fulva</name>
    <dbReference type="NCBI Taxonomy" id="2728842"/>
    <lineage>
        <taxon>Bacteria</taxon>
        <taxon>Pseudomonadati</taxon>
        <taxon>Bacteroidota</taxon>
        <taxon>Chitinophagia</taxon>
        <taxon>Chitinophagales</taxon>
        <taxon>Chitinophagaceae</taxon>
        <taxon>Chitinophaga</taxon>
    </lineage>
</organism>
<protein>
    <submittedName>
        <fullName evidence="1">Uncharacterized protein</fullName>
    </submittedName>
</protein>
<evidence type="ECO:0000313" key="2">
    <source>
        <dbReference type="Proteomes" id="UP000583266"/>
    </source>
</evidence>
<accession>A0A848GI61</accession>
<comment type="caution">
    <text evidence="1">The sequence shown here is derived from an EMBL/GenBank/DDBJ whole genome shotgun (WGS) entry which is preliminary data.</text>
</comment>
<reference evidence="1 2" key="1">
    <citation type="submission" date="2020-04" db="EMBL/GenBank/DDBJ databases">
        <title>Chitinophaga sp. G-6-1-13 sp. nov., isolated from soil.</title>
        <authorList>
            <person name="Dahal R.H."/>
            <person name="Chaudhary D.K."/>
        </authorList>
    </citation>
    <scope>NUCLEOTIDE SEQUENCE [LARGE SCALE GENOMIC DNA]</scope>
    <source>
        <strain evidence="1 2">G-6-1-13</strain>
    </source>
</reference>
<keyword evidence="2" id="KW-1185">Reference proteome</keyword>
<dbReference type="RefSeq" id="WP_169223860.1">
    <property type="nucleotide sequence ID" value="NZ_JABBGC010000001.1"/>
</dbReference>
<name>A0A848GI61_9BACT</name>
<gene>
    <name evidence="1" type="ORF">HHL17_06025</name>
</gene>
<proteinExistence type="predicted"/>
<evidence type="ECO:0000313" key="1">
    <source>
        <dbReference type="EMBL" id="NML36752.1"/>
    </source>
</evidence>
<dbReference type="EMBL" id="JABBGC010000001">
    <property type="protein sequence ID" value="NML36752.1"/>
    <property type="molecule type" value="Genomic_DNA"/>
</dbReference>